<feature type="active site" description="Proton donor/acceptor" evidence="1">
    <location>
        <position position="207"/>
    </location>
</feature>
<dbReference type="RefSeq" id="WP_369188202.1">
    <property type="nucleotide sequence ID" value="NZ_CP163431.1"/>
</dbReference>
<feature type="active site" description="Nucleophile" evidence="1">
    <location>
        <position position="217"/>
    </location>
</feature>
<evidence type="ECO:0000259" key="4">
    <source>
        <dbReference type="PROSITE" id="PS52029"/>
    </source>
</evidence>
<dbReference type="GO" id="GO:0009252">
    <property type="term" value="P:peptidoglycan biosynthetic process"/>
    <property type="evidence" value="ECO:0007669"/>
    <property type="project" value="UniProtKB-KW"/>
</dbReference>
<gene>
    <name evidence="5" type="ORF">AB5J58_17915</name>
</gene>
<evidence type="ECO:0000256" key="1">
    <source>
        <dbReference type="PROSITE-ProRule" id="PRU01373"/>
    </source>
</evidence>
<dbReference type="PANTHER" id="PTHR38589">
    <property type="entry name" value="BLR0621 PROTEIN"/>
    <property type="match status" value="1"/>
</dbReference>
<evidence type="ECO:0000256" key="3">
    <source>
        <dbReference type="SAM" id="SignalP"/>
    </source>
</evidence>
<dbReference type="GO" id="GO:0008360">
    <property type="term" value="P:regulation of cell shape"/>
    <property type="evidence" value="ECO:0007669"/>
    <property type="project" value="UniProtKB-UniRule"/>
</dbReference>
<proteinExistence type="predicted"/>
<sequence length="250" mass="25775">MITRFPSVALVAASVLLTGCGGGALAATDHASAPTPASSSSASPSPSSEISAEAAARQLPGVGPKMLARIPAGTEQVVLVTGRGANSPLSTLALYERTDDGWEETVSWAAHNALRGWSDHHMGGDLRSPIGVYSLTDAGGLLKDPGTKLSYDHGSGFVSPGTGFEGEPLAGSFDYVIAINYNRRPGTSPLDWTRPLGSSRGGGIWIHVDHGGPTHGCVSIAEDHMKELLRTLDPARHPVIVMGDAAALGH</sequence>
<keyword evidence="1" id="KW-0961">Cell wall biogenesis/degradation</keyword>
<dbReference type="AlphaFoldDB" id="A0AB39M774"/>
<keyword evidence="3" id="KW-0732">Signal</keyword>
<keyword evidence="1" id="KW-0573">Peptidoglycan synthesis</keyword>
<feature type="signal peptide" evidence="3">
    <location>
        <begin position="1"/>
        <end position="26"/>
    </location>
</feature>
<dbReference type="Pfam" id="PF03734">
    <property type="entry name" value="YkuD"/>
    <property type="match status" value="1"/>
</dbReference>
<reference evidence="5" key="1">
    <citation type="submission" date="2024-07" db="EMBL/GenBank/DDBJ databases">
        <authorList>
            <person name="Yu S.T."/>
        </authorList>
    </citation>
    <scope>NUCLEOTIDE SEQUENCE</scope>
    <source>
        <strain evidence="5">R08</strain>
    </source>
</reference>
<accession>A0AB39M774</accession>
<dbReference type="PROSITE" id="PS51257">
    <property type="entry name" value="PROKAR_LIPOPROTEIN"/>
    <property type="match status" value="1"/>
</dbReference>
<protein>
    <submittedName>
        <fullName evidence="5">L,D-transpeptidase family protein</fullName>
    </submittedName>
</protein>
<evidence type="ECO:0000256" key="2">
    <source>
        <dbReference type="SAM" id="MobiDB-lite"/>
    </source>
</evidence>
<dbReference type="EMBL" id="CP163431">
    <property type="protein sequence ID" value="XDQ01950.1"/>
    <property type="molecule type" value="Genomic_DNA"/>
</dbReference>
<dbReference type="PROSITE" id="PS52029">
    <property type="entry name" value="LD_TPASE"/>
    <property type="match status" value="1"/>
</dbReference>
<name>A0AB39M774_9ACTN</name>
<dbReference type="GO" id="GO:0071555">
    <property type="term" value="P:cell wall organization"/>
    <property type="evidence" value="ECO:0007669"/>
    <property type="project" value="UniProtKB-UniRule"/>
</dbReference>
<feature type="domain" description="L,D-TPase catalytic" evidence="4">
    <location>
        <begin position="81"/>
        <end position="242"/>
    </location>
</feature>
<dbReference type="PANTHER" id="PTHR38589:SF1">
    <property type="entry name" value="BLR0621 PROTEIN"/>
    <property type="match status" value="1"/>
</dbReference>
<dbReference type="CDD" id="cd16913">
    <property type="entry name" value="YkuD_like"/>
    <property type="match status" value="1"/>
</dbReference>
<feature type="region of interest" description="Disordered" evidence="2">
    <location>
        <begin position="29"/>
        <end position="51"/>
    </location>
</feature>
<dbReference type="InterPro" id="IPR005490">
    <property type="entry name" value="LD_TPept_cat_dom"/>
</dbReference>
<dbReference type="GO" id="GO:0016740">
    <property type="term" value="F:transferase activity"/>
    <property type="evidence" value="ECO:0007669"/>
    <property type="project" value="InterPro"/>
</dbReference>
<comment type="pathway">
    <text evidence="1">Cell wall biogenesis; peptidoglycan biosynthesis.</text>
</comment>
<organism evidence="5">
    <name type="scientific">Streptomyces sp. R08</name>
    <dbReference type="NCBI Taxonomy" id="3238624"/>
    <lineage>
        <taxon>Bacteria</taxon>
        <taxon>Bacillati</taxon>
        <taxon>Actinomycetota</taxon>
        <taxon>Actinomycetes</taxon>
        <taxon>Kitasatosporales</taxon>
        <taxon>Streptomycetaceae</taxon>
        <taxon>Streptomyces</taxon>
    </lineage>
</organism>
<keyword evidence="1" id="KW-0133">Cell shape</keyword>
<feature type="chain" id="PRO_5044254360" evidence="3">
    <location>
        <begin position="27"/>
        <end position="250"/>
    </location>
</feature>
<evidence type="ECO:0000313" key="5">
    <source>
        <dbReference type="EMBL" id="XDQ01950.1"/>
    </source>
</evidence>